<evidence type="ECO:0008006" key="3">
    <source>
        <dbReference type="Google" id="ProtNLM"/>
    </source>
</evidence>
<dbReference type="InterPro" id="IPR046149">
    <property type="entry name" value="DUF6151"/>
</dbReference>
<gene>
    <name evidence="1" type="ORF">SAMN05444000_10853</name>
</gene>
<name>A0A1M6IYW4_9RHOB</name>
<protein>
    <recommendedName>
        <fullName evidence="3">CENP-V/GFA domain-containing protein</fullName>
    </recommendedName>
</protein>
<keyword evidence="2" id="KW-1185">Reference proteome</keyword>
<dbReference type="EMBL" id="FQZQ01000008">
    <property type="protein sequence ID" value="SHJ39639.1"/>
    <property type="molecule type" value="Genomic_DNA"/>
</dbReference>
<dbReference type="Pfam" id="PF19648">
    <property type="entry name" value="DUF6151"/>
    <property type="match status" value="1"/>
</dbReference>
<dbReference type="Proteomes" id="UP000183982">
    <property type="component" value="Unassembled WGS sequence"/>
</dbReference>
<proteinExistence type="predicted"/>
<reference evidence="2" key="1">
    <citation type="submission" date="2016-11" db="EMBL/GenBank/DDBJ databases">
        <authorList>
            <person name="Varghese N."/>
            <person name="Submissions S."/>
        </authorList>
    </citation>
    <scope>NUCLEOTIDE SEQUENCE [LARGE SCALE GENOMIC DNA]</scope>
    <source>
        <strain evidence="2">DSM 100564</strain>
    </source>
</reference>
<accession>A0A1M6IYW4</accession>
<dbReference type="STRING" id="1470563.SAMN05444000_10853"/>
<sequence>MTDVILSCKCGTLTGVLHDVSAQAGTQVGCYCKDCQANARFLDARHVLDARGGTFLFQTLPSKLELRTGQEHLACLRLSPKGLLRWYADCCDTPMFNTLTKPSLPFVGVLCSAMVDPKSDAAIGPVVAMNAVECAAPGPEALTSFGISKAIWRFLTRAVFAKLRRDRATPFFQPDGSPAVTPKILTLEERRIATPD</sequence>
<evidence type="ECO:0000313" key="2">
    <source>
        <dbReference type="Proteomes" id="UP000183982"/>
    </source>
</evidence>
<dbReference type="RefSeq" id="WP_073251677.1">
    <property type="nucleotide sequence ID" value="NZ_FQZQ01000008.1"/>
</dbReference>
<evidence type="ECO:0000313" key="1">
    <source>
        <dbReference type="EMBL" id="SHJ39639.1"/>
    </source>
</evidence>
<dbReference type="AlphaFoldDB" id="A0A1M6IYW4"/>
<organism evidence="1 2">
    <name type="scientific">Shimia gijangensis</name>
    <dbReference type="NCBI Taxonomy" id="1470563"/>
    <lineage>
        <taxon>Bacteria</taxon>
        <taxon>Pseudomonadati</taxon>
        <taxon>Pseudomonadota</taxon>
        <taxon>Alphaproteobacteria</taxon>
        <taxon>Rhodobacterales</taxon>
        <taxon>Roseobacteraceae</taxon>
    </lineage>
</organism>